<comment type="caution">
    <text evidence="2">The sequence shown here is derived from an EMBL/GenBank/DDBJ whole genome shotgun (WGS) entry which is preliminary data.</text>
</comment>
<feature type="region of interest" description="Disordered" evidence="1">
    <location>
        <begin position="252"/>
        <end position="271"/>
    </location>
</feature>
<evidence type="ECO:0000313" key="3">
    <source>
        <dbReference type="Proteomes" id="UP000654075"/>
    </source>
</evidence>
<keyword evidence="3" id="KW-1185">Reference proteome</keyword>
<sequence>MTSLIAGTWSLLASSAEVITRARGLTLRIRGLLRPGSANLNDVERRGLLGLQKRVECLVAPLNFLLTRSSRLDSCVQQVALNTQELLFDVCNFVDQYAPETLSPGGSGGSGSSSHAHACNGASNGIDSDLLEHYLRELEFACASVNMAISILQATGSMVVAPLARAAPGRSQGNILAAGSGCGHSLAALLRASQRIQELCGRTGDLCASPGQLLCQVGEGEWTPIHSNARLKVLADERLGFRRYGLTVDDRSVSRPSQPRAEAGDVSPEAFEGKELEEKCDTEDMPVDFRIEVLLDARLVDASTLGSPAASPRERHALDGRKALVWQGGSLGGSVVGTKDEFLCEFDAELVPEVYSHSGQRFLAAGPFRSQAVAPSKSFAFLFLDGEASSGHSAALEPLEVLFMARLCALDDGHQQPSLLDFDSQQAVSDGACPPHLLCSDELLATLLTGTG</sequence>
<name>A0A813H0S0_POLGL</name>
<evidence type="ECO:0000313" key="2">
    <source>
        <dbReference type="EMBL" id="CAE8631224.1"/>
    </source>
</evidence>
<dbReference type="EMBL" id="CAJNNV010030064">
    <property type="protein sequence ID" value="CAE8631224.1"/>
    <property type="molecule type" value="Genomic_DNA"/>
</dbReference>
<evidence type="ECO:0000256" key="1">
    <source>
        <dbReference type="SAM" id="MobiDB-lite"/>
    </source>
</evidence>
<proteinExistence type="predicted"/>
<gene>
    <name evidence="2" type="ORF">PGLA1383_LOCUS47355</name>
</gene>
<dbReference type="OrthoDB" id="422097at2759"/>
<dbReference type="AlphaFoldDB" id="A0A813H0S0"/>
<reference evidence="2" key="1">
    <citation type="submission" date="2021-02" db="EMBL/GenBank/DDBJ databases">
        <authorList>
            <person name="Dougan E. K."/>
            <person name="Rhodes N."/>
            <person name="Thang M."/>
            <person name="Chan C."/>
        </authorList>
    </citation>
    <scope>NUCLEOTIDE SEQUENCE</scope>
</reference>
<dbReference type="Proteomes" id="UP000654075">
    <property type="component" value="Unassembled WGS sequence"/>
</dbReference>
<organism evidence="2 3">
    <name type="scientific">Polarella glacialis</name>
    <name type="common">Dinoflagellate</name>
    <dbReference type="NCBI Taxonomy" id="89957"/>
    <lineage>
        <taxon>Eukaryota</taxon>
        <taxon>Sar</taxon>
        <taxon>Alveolata</taxon>
        <taxon>Dinophyceae</taxon>
        <taxon>Suessiales</taxon>
        <taxon>Suessiaceae</taxon>
        <taxon>Polarella</taxon>
    </lineage>
</organism>
<accession>A0A813H0S0</accession>
<protein>
    <submittedName>
        <fullName evidence="2">Uncharacterized protein</fullName>
    </submittedName>
</protein>